<dbReference type="Pfam" id="PF02384">
    <property type="entry name" value="N6_Mtase"/>
    <property type="match status" value="1"/>
</dbReference>
<dbReference type="OrthoDB" id="9814572at2"/>
<evidence type="ECO:0000256" key="7">
    <source>
        <dbReference type="ARBA" id="ARBA00047942"/>
    </source>
</evidence>
<comment type="catalytic activity">
    <reaction evidence="7">
        <text>a 2'-deoxyadenosine in DNA + S-adenosyl-L-methionine = an N(6)-methyl-2'-deoxyadenosine in DNA + S-adenosyl-L-homocysteine + H(+)</text>
        <dbReference type="Rhea" id="RHEA:15197"/>
        <dbReference type="Rhea" id="RHEA-COMP:12418"/>
        <dbReference type="Rhea" id="RHEA-COMP:12419"/>
        <dbReference type="ChEBI" id="CHEBI:15378"/>
        <dbReference type="ChEBI" id="CHEBI:57856"/>
        <dbReference type="ChEBI" id="CHEBI:59789"/>
        <dbReference type="ChEBI" id="CHEBI:90615"/>
        <dbReference type="ChEBI" id="CHEBI:90616"/>
        <dbReference type="EC" id="2.1.1.72"/>
    </reaction>
</comment>
<dbReference type="GO" id="GO:0009007">
    <property type="term" value="F:site-specific DNA-methyltransferase (adenine-specific) activity"/>
    <property type="evidence" value="ECO:0007669"/>
    <property type="project" value="UniProtKB-EC"/>
</dbReference>
<dbReference type="InterPro" id="IPR052916">
    <property type="entry name" value="Type-I_RE_MTase_Subunit"/>
</dbReference>
<feature type="domain" description="DNA methylase adenine-specific" evidence="8">
    <location>
        <begin position="145"/>
        <end position="457"/>
    </location>
</feature>
<dbReference type="InterPro" id="IPR038333">
    <property type="entry name" value="T1MK-like_N_sf"/>
</dbReference>
<evidence type="ECO:0000259" key="9">
    <source>
        <dbReference type="Pfam" id="PF12161"/>
    </source>
</evidence>
<name>A0A1S2LVY6_9BACI</name>
<evidence type="ECO:0000256" key="1">
    <source>
        <dbReference type="ARBA" id="ARBA00006594"/>
    </source>
</evidence>
<gene>
    <name evidence="10" type="ORF">BKP45_21045</name>
</gene>
<dbReference type="GO" id="GO:0009307">
    <property type="term" value="P:DNA restriction-modification system"/>
    <property type="evidence" value="ECO:0007669"/>
    <property type="project" value="UniProtKB-KW"/>
</dbReference>
<keyword evidence="3 10" id="KW-0489">Methyltransferase</keyword>
<evidence type="ECO:0000256" key="4">
    <source>
        <dbReference type="ARBA" id="ARBA00022679"/>
    </source>
</evidence>
<evidence type="ECO:0000256" key="3">
    <source>
        <dbReference type="ARBA" id="ARBA00022603"/>
    </source>
</evidence>
<keyword evidence="5" id="KW-0949">S-adenosyl-L-methionine</keyword>
<dbReference type="InterPro" id="IPR002052">
    <property type="entry name" value="DNA_methylase_N6_adenine_CS"/>
</dbReference>
<dbReference type="InterPro" id="IPR022749">
    <property type="entry name" value="D12N6_MeTrfase_N"/>
</dbReference>
<dbReference type="InterPro" id="IPR029063">
    <property type="entry name" value="SAM-dependent_MTases_sf"/>
</dbReference>
<evidence type="ECO:0000313" key="11">
    <source>
        <dbReference type="Proteomes" id="UP000180057"/>
    </source>
</evidence>
<evidence type="ECO:0000259" key="8">
    <source>
        <dbReference type="Pfam" id="PF02384"/>
    </source>
</evidence>
<keyword evidence="4" id="KW-0808">Transferase</keyword>
<sequence>MAVIGFEEKLWAAADKLRNNMDSGEYKHVVLGLIFLKYVSDSFNEKWQELMDLDPDFAEDRDAYMAEGIFWVPANARWTFIAEHAKTPEIGKVVDNALDAIEKENVTLKGVLPKSYARPELDKRILGEIIDLFTNMNVGGSEAKEKDVLGRVYEYFLGKFAANEGKGGGEFYTPKSVVKLMVEMLQPYKGYVYDPACGSGGMFVQSLKFVEEHSGSKFDISVYGQESNPTTWKLSKMNLAIRGIESNLGVKNADTFHNDLHKTLKADYVLANPPFNDSDWGQSSLIDDPRWKFGTPPAGNANYAWLEHMIDKLGQNGKAAVVLANGSLSSNTSSEGEIRKNIISADLVEAIVALPDRLFYTTGIPVCVWILNRNKKHKGKTLFIDGRNLGTMVNRRLRELTEADIRKMADVLIHWQSDEQYNDVQGFCRETTLEEIQGHDYVLTPGRYVGVEDEEEDKELFEEKMVKLTTTLSQQFKKSKELETEIKKQLAVLGYEI</sequence>
<dbReference type="GO" id="GO:0003677">
    <property type="term" value="F:DNA binding"/>
    <property type="evidence" value="ECO:0007669"/>
    <property type="project" value="InterPro"/>
</dbReference>
<dbReference type="AlphaFoldDB" id="A0A1S2LVY6"/>
<reference evidence="10 11" key="1">
    <citation type="submission" date="2016-10" db="EMBL/GenBank/DDBJ databases">
        <title>Draft genome sequences of four alkaliphilic bacteria belonging to the Anaerobacillus genus.</title>
        <authorList>
            <person name="Bassil N.M."/>
            <person name="Lloyd J.R."/>
        </authorList>
    </citation>
    <scope>NUCLEOTIDE SEQUENCE [LARGE SCALE GENOMIC DNA]</scope>
    <source>
        <strain evidence="10 11">DSM 22531</strain>
    </source>
</reference>
<dbReference type="EC" id="2.1.1.72" evidence="2"/>
<evidence type="ECO:0000313" key="10">
    <source>
        <dbReference type="EMBL" id="OIJ16496.1"/>
    </source>
</evidence>
<organism evidence="10 11">
    <name type="scientific">Anaerobacillus alkalidiazotrophicus</name>
    <dbReference type="NCBI Taxonomy" id="472963"/>
    <lineage>
        <taxon>Bacteria</taxon>
        <taxon>Bacillati</taxon>
        <taxon>Bacillota</taxon>
        <taxon>Bacilli</taxon>
        <taxon>Bacillales</taxon>
        <taxon>Bacillaceae</taxon>
        <taxon>Anaerobacillus</taxon>
    </lineage>
</organism>
<dbReference type="PROSITE" id="PS00092">
    <property type="entry name" value="N6_MTASE"/>
    <property type="match status" value="1"/>
</dbReference>
<comment type="caution">
    <text evidence="10">The sequence shown here is derived from an EMBL/GenBank/DDBJ whole genome shotgun (WGS) entry which is preliminary data.</text>
</comment>
<proteinExistence type="inferred from homology"/>
<dbReference type="Gene3D" id="3.40.50.150">
    <property type="entry name" value="Vaccinia Virus protein VP39"/>
    <property type="match status" value="1"/>
</dbReference>
<evidence type="ECO:0000256" key="6">
    <source>
        <dbReference type="ARBA" id="ARBA00022747"/>
    </source>
</evidence>
<dbReference type="PANTHER" id="PTHR42998:SF1">
    <property type="entry name" value="TYPE I RESTRICTION ENZYME HINDI METHYLASE SUBUNIT"/>
    <property type="match status" value="1"/>
</dbReference>
<dbReference type="PANTHER" id="PTHR42998">
    <property type="entry name" value="TYPE I RESTRICTION ENZYME HINDVIIP M PROTEIN-RELATED"/>
    <property type="match status" value="1"/>
</dbReference>
<dbReference type="RefSeq" id="WP_071391116.1">
    <property type="nucleotide sequence ID" value="NZ_MLQS01000035.1"/>
</dbReference>
<evidence type="ECO:0000256" key="2">
    <source>
        <dbReference type="ARBA" id="ARBA00011900"/>
    </source>
</evidence>
<feature type="domain" description="N6 adenine-specific DNA methyltransferase N-terminal" evidence="9">
    <location>
        <begin position="7"/>
        <end position="133"/>
    </location>
</feature>
<accession>A0A1S2LVY6</accession>
<keyword evidence="11" id="KW-1185">Reference proteome</keyword>
<dbReference type="InterPro" id="IPR003356">
    <property type="entry name" value="DNA_methylase_A-5"/>
</dbReference>
<protein>
    <recommendedName>
        <fullName evidence="2">site-specific DNA-methyltransferase (adenine-specific)</fullName>
        <ecNumber evidence="2">2.1.1.72</ecNumber>
    </recommendedName>
</protein>
<dbReference type="Proteomes" id="UP000180057">
    <property type="component" value="Unassembled WGS sequence"/>
</dbReference>
<dbReference type="PRINTS" id="PR00507">
    <property type="entry name" value="N12N6MTFRASE"/>
</dbReference>
<dbReference type="SUPFAM" id="SSF53335">
    <property type="entry name" value="S-adenosyl-L-methionine-dependent methyltransferases"/>
    <property type="match status" value="1"/>
</dbReference>
<dbReference type="GO" id="GO:0032259">
    <property type="term" value="P:methylation"/>
    <property type="evidence" value="ECO:0007669"/>
    <property type="project" value="UniProtKB-KW"/>
</dbReference>
<dbReference type="REBASE" id="179036">
    <property type="entry name" value="M.Aal22531ORF21045P"/>
</dbReference>
<keyword evidence="6" id="KW-0680">Restriction system</keyword>
<dbReference type="STRING" id="472963.BKP45_21045"/>
<comment type="similarity">
    <text evidence="1">Belongs to the N(4)/N(6)-methyltransferase family.</text>
</comment>
<dbReference type="Gene3D" id="1.20.1260.30">
    <property type="match status" value="1"/>
</dbReference>
<dbReference type="EMBL" id="MLQS01000035">
    <property type="protein sequence ID" value="OIJ16496.1"/>
    <property type="molecule type" value="Genomic_DNA"/>
</dbReference>
<dbReference type="GO" id="GO:0008170">
    <property type="term" value="F:N-methyltransferase activity"/>
    <property type="evidence" value="ECO:0007669"/>
    <property type="project" value="InterPro"/>
</dbReference>
<evidence type="ECO:0000256" key="5">
    <source>
        <dbReference type="ARBA" id="ARBA00022691"/>
    </source>
</evidence>
<dbReference type="Pfam" id="PF12161">
    <property type="entry name" value="HsdM_N"/>
    <property type="match status" value="1"/>
</dbReference>